<evidence type="ECO:0000256" key="2">
    <source>
        <dbReference type="SAM" id="SignalP"/>
    </source>
</evidence>
<feature type="region of interest" description="Disordered" evidence="1">
    <location>
        <begin position="126"/>
        <end position="162"/>
    </location>
</feature>
<proteinExistence type="predicted"/>
<protein>
    <submittedName>
        <fullName evidence="3">Uncharacterized protein</fullName>
    </submittedName>
</protein>
<dbReference type="EMBL" id="GL732559">
    <property type="protein sequence ID" value="EFX78059.1"/>
    <property type="molecule type" value="Genomic_DNA"/>
</dbReference>
<keyword evidence="4" id="KW-1185">Reference proteome</keyword>
<keyword evidence="2" id="KW-0732">Signal</keyword>
<dbReference type="Proteomes" id="UP000000305">
    <property type="component" value="Unassembled WGS sequence"/>
</dbReference>
<reference evidence="3 4" key="1">
    <citation type="journal article" date="2011" name="Science">
        <title>The ecoresponsive genome of Daphnia pulex.</title>
        <authorList>
            <person name="Colbourne J.K."/>
            <person name="Pfrender M.E."/>
            <person name="Gilbert D."/>
            <person name="Thomas W.K."/>
            <person name="Tucker A."/>
            <person name="Oakley T.H."/>
            <person name="Tokishita S."/>
            <person name="Aerts A."/>
            <person name="Arnold G.J."/>
            <person name="Basu M.K."/>
            <person name="Bauer D.J."/>
            <person name="Caceres C.E."/>
            <person name="Carmel L."/>
            <person name="Casola C."/>
            <person name="Choi J.H."/>
            <person name="Detter J.C."/>
            <person name="Dong Q."/>
            <person name="Dusheyko S."/>
            <person name="Eads B.D."/>
            <person name="Frohlich T."/>
            <person name="Geiler-Samerotte K.A."/>
            <person name="Gerlach D."/>
            <person name="Hatcher P."/>
            <person name="Jogdeo S."/>
            <person name="Krijgsveld J."/>
            <person name="Kriventseva E.V."/>
            <person name="Kultz D."/>
            <person name="Laforsch C."/>
            <person name="Lindquist E."/>
            <person name="Lopez J."/>
            <person name="Manak J.R."/>
            <person name="Muller J."/>
            <person name="Pangilinan J."/>
            <person name="Patwardhan R.P."/>
            <person name="Pitluck S."/>
            <person name="Pritham E.J."/>
            <person name="Rechtsteiner A."/>
            <person name="Rho M."/>
            <person name="Rogozin I.B."/>
            <person name="Sakarya O."/>
            <person name="Salamov A."/>
            <person name="Schaack S."/>
            <person name="Shapiro H."/>
            <person name="Shiga Y."/>
            <person name="Skalitzky C."/>
            <person name="Smith Z."/>
            <person name="Souvorov A."/>
            <person name="Sung W."/>
            <person name="Tang Z."/>
            <person name="Tsuchiya D."/>
            <person name="Tu H."/>
            <person name="Vos H."/>
            <person name="Wang M."/>
            <person name="Wolf Y.I."/>
            <person name="Yamagata H."/>
            <person name="Yamada T."/>
            <person name="Ye Y."/>
            <person name="Shaw J.R."/>
            <person name="Andrews J."/>
            <person name="Crease T.J."/>
            <person name="Tang H."/>
            <person name="Lucas S.M."/>
            <person name="Robertson H.M."/>
            <person name="Bork P."/>
            <person name="Koonin E.V."/>
            <person name="Zdobnov E.M."/>
            <person name="Grigoriev I.V."/>
            <person name="Lynch M."/>
            <person name="Boore J.L."/>
        </authorList>
    </citation>
    <scope>NUCLEOTIDE SEQUENCE [LARGE SCALE GENOMIC DNA]</scope>
</reference>
<dbReference type="InParanoid" id="E9GR42"/>
<evidence type="ECO:0000256" key="1">
    <source>
        <dbReference type="SAM" id="MobiDB-lite"/>
    </source>
</evidence>
<dbReference type="HOGENOM" id="CLU_970645_0_0_1"/>
<organism evidence="3 4">
    <name type="scientific">Daphnia pulex</name>
    <name type="common">Water flea</name>
    <dbReference type="NCBI Taxonomy" id="6669"/>
    <lineage>
        <taxon>Eukaryota</taxon>
        <taxon>Metazoa</taxon>
        <taxon>Ecdysozoa</taxon>
        <taxon>Arthropoda</taxon>
        <taxon>Crustacea</taxon>
        <taxon>Branchiopoda</taxon>
        <taxon>Diplostraca</taxon>
        <taxon>Cladocera</taxon>
        <taxon>Anomopoda</taxon>
        <taxon>Daphniidae</taxon>
        <taxon>Daphnia</taxon>
    </lineage>
</organism>
<evidence type="ECO:0000313" key="3">
    <source>
        <dbReference type="EMBL" id="EFX78059.1"/>
    </source>
</evidence>
<dbReference type="KEGG" id="dpx:DAPPUDRAFT_105562"/>
<feature type="chain" id="PRO_5003241213" evidence="2">
    <location>
        <begin position="23"/>
        <end position="287"/>
    </location>
</feature>
<feature type="signal peptide" evidence="2">
    <location>
        <begin position="1"/>
        <end position="22"/>
    </location>
</feature>
<sequence length="287" mass="32900">MGFQMSMHISLLVFCFWPIGEFVTFRPVMFRPATFRPVPGHWPERETFMPVPGDFQANKKNYVECDGSCEMFKGRARCSRLVQDVHVSKSDNLATYYPPQSVCLETLSSALHSKFSQVCVVGRKRKATKKVDAQPTEPSAKRVRPEPEPTQQQRSPREAYTRPSAISIGVSVRVSFNIVITPSDHDQLAEWRSRYDIPVPIREDTVELRQRAVIPVAQTVPLVPYDSSDDDREDVDDEQYNWHVLDSALRKRKKTTEEGYASNKQTQAQRELNSNLLRKKAMVTSHK</sequence>
<gene>
    <name evidence="3" type="ORF">DAPPUDRAFT_105562</name>
</gene>
<name>E9GR42_DAPPU</name>
<accession>E9GR42</accession>
<dbReference type="AlphaFoldDB" id="E9GR42"/>
<evidence type="ECO:0000313" key="4">
    <source>
        <dbReference type="Proteomes" id="UP000000305"/>
    </source>
</evidence>